<dbReference type="InterPro" id="IPR037081">
    <property type="entry name" value="Hyp_TM1506"/>
</dbReference>
<dbReference type="InterPro" id="IPR016193">
    <property type="entry name" value="Cytidine_deaminase-like"/>
</dbReference>
<sequence>MFGKDDLLTDAQLHELLKDNGYTLAVLKGDQVVFHSQERGLKPLYQLYRQQPELLRDSVIADKVTGKAAAVLAVLGGAKEVYSDLISEHAFQVLKFGGVKTRYRGKAPYIINRTKTGMCPMETLVMDAASPEEGAARLIEFFEGLKEKQNGTEKNERH</sequence>
<name>A0A412AW17_9FIRM</name>
<dbReference type="AlphaFoldDB" id="A0A412AW17"/>
<evidence type="ECO:0000313" key="2">
    <source>
        <dbReference type="Proteomes" id="UP000284751"/>
    </source>
</evidence>
<dbReference type="Gene3D" id="3.40.140.30">
    <property type="entry name" value="Hypothetical protein TM1506"/>
    <property type="match status" value="1"/>
</dbReference>
<organism evidence="1 2">
    <name type="scientific">[Clostridium] leptum</name>
    <dbReference type="NCBI Taxonomy" id="1535"/>
    <lineage>
        <taxon>Bacteria</taxon>
        <taxon>Bacillati</taxon>
        <taxon>Bacillota</taxon>
        <taxon>Clostridia</taxon>
        <taxon>Eubacteriales</taxon>
        <taxon>Oscillospiraceae</taxon>
        <taxon>Oscillospiraceae incertae sedis</taxon>
    </lineage>
</organism>
<gene>
    <name evidence="1" type="ORF">DWY99_09875</name>
</gene>
<dbReference type="EMBL" id="QRTC01000040">
    <property type="protein sequence ID" value="RGQ38306.1"/>
    <property type="molecule type" value="Genomic_DNA"/>
</dbReference>
<comment type="caution">
    <text evidence="1">The sequence shown here is derived from an EMBL/GenBank/DDBJ whole genome shotgun (WGS) entry which is preliminary data.</text>
</comment>
<protein>
    <submittedName>
        <fullName evidence="1">DUF1893 domain-containing protein</fullName>
    </submittedName>
</protein>
<dbReference type="SUPFAM" id="SSF53927">
    <property type="entry name" value="Cytidine deaminase-like"/>
    <property type="match status" value="1"/>
</dbReference>
<accession>A0A412AW17</accession>
<dbReference type="InterPro" id="IPR015067">
    <property type="entry name" value="DUF1893_TM1506-like"/>
</dbReference>
<proteinExistence type="predicted"/>
<evidence type="ECO:0000313" key="1">
    <source>
        <dbReference type="EMBL" id="RGQ38306.1"/>
    </source>
</evidence>
<dbReference type="Pfam" id="PF08973">
    <property type="entry name" value="TM1506"/>
    <property type="match status" value="1"/>
</dbReference>
<dbReference type="Proteomes" id="UP000284751">
    <property type="component" value="Unassembled WGS sequence"/>
</dbReference>
<dbReference type="GO" id="GO:0003824">
    <property type="term" value="F:catalytic activity"/>
    <property type="evidence" value="ECO:0007669"/>
    <property type="project" value="InterPro"/>
</dbReference>
<reference evidence="1 2" key="1">
    <citation type="submission" date="2018-08" db="EMBL/GenBank/DDBJ databases">
        <title>A genome reference for cultivated species of the human gut microbiota.</title>
        <authorList>
            <person name="Zou Y."/>
            <person name="Xue W."/>
            <person name="Luo G."/>
        </authorList>
    </citation>
    <scope>NUCLEOTIDE SEQUENCE [LARGE SCALE GENOMIC DNA]</scope>
    <source>
        <strain evidence="1 2">AF28-26</strain>
    </source>
</reference>